<sequence length="165" mass="18983">MTPMTRSTPAQDKPQSHHLPTTCPSVQALEFELAFLVRRLEAARRRFDFGLERAHYLLLILLEREDRQSVGTLAAQVNLDASTVTRQVAAMKQAGFVDKLDNPDDRRGGFVTITEAGREAANRTRQRRLDRVESAFRDWSEADRREFARLTAKYNDAMRDMFNEL</sequence>
<feature type="domain" description="HTH marR-type" evidence="2">
    <location>
        <begin position="26"/>
        <end position="156"/>
    </location>
</feature>
<dbReference type="Gene3D" id="1.10.10.10">
    <property type="entry name" value="Winged helix-like DNA-binding domain superfamily/Winged helix DNA-binding domain"/>
    <property type="match status" value="1"/>
</dbReference>
<dbReference type="AlphaFoldDB" id="A0A423PQA4"/>
<dbReference type="PROSITE" id="PS50995">
    <property type="entry name" value="HTH_MARR_2"/>
    <property type="match status" value="1"/>
</dbReference>
<dbReference type="InterPro" id="IPR039422">
    <property type="entry name" value="MarR/SlyA-like"/>
</dbReference>
<feature type="compositionally biased region" description="Polar residues" evidence="1">
    <location>
        <begin position="1"/>
        <end position="10"/>
    </location>
</feature>
<evidence type="ECO:0000256" key="1">
    <source>
        <dbReference type="SAM" id="MobiDB-lite"/>
    </source>
</evidence>
<gene>
    <name evidence="3" type="ORF">SAOR_08170</name>
</gene>
<dbReference type="PANTHER" id="PTHR33164">
    <property type="entry name" value="TRANSCRIPTIONAL REGULATOR, MARR FAMILY"/>
    <property type="match status" value="1"/>
</dbReference>
<name>A0A423PQA4_9GAMM</name>
<comment type="caution">
    <text evidence="3">The sequence shown here is derived from an EMBL/GenBank/DDBJ whole genome shotgun (WGS) entry which is preliminary data.</text>
</comment>
<protein>
    <submittedName>
        <fullName evidence="3">MarR family transcriptional regulator</fullName>
    </submittedName>
</protein>
<evidence type="ECO:0000313" key="3">
    <source>
        <dbReference type="EMBL" id="ROO27789.1"/>
    </source>
</evidence>
<dbReference type="InterPro" id="IPR000835">
    <property type="entry name" value="HTH_MarR-typ"/>
</dbReference>
<dbReference type="PANTHER" id="PTHR33164:SF57">
    <property type="entry name" value="MARR-FAMILY TRANSCRIPTIONAL REGULATOR"/>
    <property type="match status" value="1"/>
</dbReference>
<dbReference type="InterPro" id="IPR036388">
    <property type="entry name" value="WH-like_DNA-bd_sf"/>
</dbReference>
<reference evidence="3 4" key="1">
    <citation type="submission" date="2013-10" db="EMBL/GenBank/DDBJ databases">
        <title>Salinisphaera orenii MK-B5 Genome Sequencing.</title>
        <authorList>
            <person name="Lai Q."/>
            <person name="Li C."/>
            <person name="Shao Z."/>
        </authorList>
    </citation>
    <scope>NUCLEOTIDE SEQUENCE [LARGE SCALE GENOMIC DNA]</scope>
    <source>
        <strain evidence="3 4">MK-B5</strain>
    </source>
</reference>
<dbReference type="SUPFAM" id="SSF46785">
    <property type="entry name" value="Winged helix' DNA-binding domain"/>
    <property type="match status" value="1"/>
</dbReference>
<dbReference type="EMBL" id="AYKH01000012">
    <property type="protein sequence ID" value="ROO27789.1"/>
    <property type="molecule type" value="Genomic_DNA"/>
</dbReference>
<dbReference type="Proteomes" id="UP000283993">
    <property type="component" value="Unassembled WGS sequence"/>
</dbReference>
<proteinExistence type="predicted"/>
<dbReference type="InterPro" id="IPR036390">
    <property type="entry name" value="WH_DNA-bd_sf"/>
</dbReference>
<evidence type="ECO:0000313" key="4">
    <source>
        <dbReference type="Proteomes" id="UP000283993"/>
    </source>
</evidence>
<dbReference type="GO" id="GO:0003700">
    <property type="term" value="F:DNA-binding transcription factor activity"/>
    <property type="evidence" value="ECO:0007669"/>
    <property type="project" value="InterPro"/>
</dbReference>
<accession>A0A423PQA4</accession>
<feature type="region of interest" description="Disordered" evidence="1">
    <location>
        <begin position="1"/>
        <end position="21"/>
    </location>
</feature>
<keyword evidence="4" id="KW-1185">Reference proteome</keyword>
<evidence type="ECO:0000259" key="2">
    <source>
        <dbReference type="PROSITE" id="PS50995"/>
    </source>
</evidence>
<dbReference type="Pfam" id="PF01047">
    <property type="entry name" value="MarR"/>
    <property type="match status" value="1"/>
</dbReference>
<dbReference type="GO" id="GO:0006950">
    <property type="term" value="P:response to stress"/>
    <property type="evidence" value="ECO:0007669"/>
    <property type="project" value="TreeGrafter"/>
</dbReference>
<organism evidence="3 4">
    <name type="scientific">Salinisphaera orenii MK-B5</name>
    <dbReference type="NCBI Taxonomy" id="856730"/>
    <lineage>
        <taxon>Bacteria</taxon>
        <taxon>Pseudomonadati</taxon>
        <taxon>Pseudomonadota</taxon>
        <taxon>Gammaproteobacteria</taxon>
        <taxon>Salinisphaerales</taxon>
        <taxon>Salinisphaeraceae</taxon>
        <taxon>Salinisphaera</taxon>
    </lineage>
</organism>
<dbReference type="SMART" id="SM00347">
    <property type="entry name" value="HTH_MARR"/>
    <property type="match status" value="1"/>
</dbReference>